<proteinExistence type="predicted"/>
<gene>
    <name evidence="3" type="ORF">BACCELL_02832</name>
</gene>
<reference evidence="3 4" key="1">
    <citation type="submission" date="2008-12" db="EMBL/GenBank/DDBJ databases">
        <authorList>
            <person name="Fulton L."/>
            <person name="Clifton S."/>
            <person name="Fulton B."/>
            <person name="Xu J."/>
            <person name="Minx P."/>
            <person name="Pepin K.H."/>
            <person name="Johnson M."/>
            <person name="Bhonagiri V."/>
            <person name="Nash W.E."/>
            <person name="Mardis E.R."/>
            <person name="Wilson R.K."/>
        </authorList>
    </citation>
    <scope>NUCLEOTIDE SEQUENCE [LARGE SCALE GENOMIC DNA]</scope>
    <source>
        <strain evidence="3 4">DSM 14838</strain>
    </source>
</reference>
<feature type="domain" description="SusD-like N-terminal" evidence="2">
    <location>
        <begin position="97"/>
        <end position="215"/>
    </location>
</feature>
<evidence type="ECO:0000259" key="2">
    <source>
        <dbReference type="Pfam" id="PF14322"/>
    </source>
</evidence>
<dbReference type="AlphaFoldDB" id="E2NEW2"/>
<name>E2NEW2_9BACE</name>
<dbReference type="Pfam" id="PF14322">
    <property type="entry name" value="SusD-like_3"/>
    <property type="match status" value="1"/>
</dbReference>
<keyword evidence="1" id="KW-0732">Signal</keyword>
<dbReference type="SUPFAM" id="SSF48452">
    <property type="entry name" value="TPR-like"/>
    <property type="match status" value="1"/>
</dbReference>
<accession>E2NEW2</accession>
<evidence type="ECO:0000256" key="1">
    <source>
        <dbReference type="SAM" id="SignalP"/>
    </source>
</evidence>
<sequence>MKTKMKKYTIKSILILAIGCMLHSCLDLDPKDQIADGNYWQTATDFKLFSNQFYGWTRDFKNSVYDAPHSDKRSDLIMDKGSKNVFANGTNSIPASDGNYTDAYNRIRRTNILLQKAESFANQSDIAQYIGEAKFFRAYCYFDLLQLFGNVIVVTTPIDVTAPEMQAARNDRSEVADLIIQDLKDAAELLPVTSTVEKGRVGREGAWAMLSRVALYEGTWQKFRGNTARGKDLLDIAANAAKEVINTKNFSLFAPAILGDSAQKYMFILEDTKCNPAGLQKSANTEYIFSRRHDEALAPIGVNITKECLANAQMISHKFAAMYLCQDGLPIEKSEVYKGDLKILDEYLNR</sequence>
<organism evidence="3 4">
    <name type="scientific">Bacteroides cellulosilyticus DSM 14838</name>
    <dbReference type="NCBI Taxonomy" id="537012"/>
    <lineage>
        <taxon>Bacteria</taxon>
        <taxon>Pseudomonadati</taxon>
        <taxon>Bacteroidota</taxon>
        <taxon>Bacteroidia</taxon>
        <taxon>Bacteroidales</taxon>
        <taxon>Bacteroidaceae</taxon>
        <taxon>Bacteroides</taxon>
    </lineage>
</organism>
<protein>
    <recommendedName>
        <fullName evidence="2">SusD-like N-terminal domain-containing protein</fullName>
    </recommendedName>
</protein>
<reference evidence="3 4" key="2">
    <citation type="submission" date="2009-01" db="EMBL/GenBank/DDBJ databases">
        <title>Draft genome sequence of Bacteroides cellulosilyticus (DSM 14838).</title>
        <authorList>
            <person name="Sudarsanam P."/>
            <person name="Ley R."/>
            <person name="Guruge J."/>
            <person name="Turnbaugh P.J."/>
            <person name="Mahowald M."/>
            <person name="Liep D."/>
            <person name="Gordon J."/>
        </authorList>
    </citation>
    <scope>NUCLEOTIDE SEQUENCE [LARGE SCALE GENOMIC DNA]</scope>
    <source>
        <strain evidence="3 4">DSM 14838</strain>
    </source>
</reference>
<evidence type="ECO:0000313" key="4">
    <source>
        <dbReference type="Proteomes" id="UP000003711"/>
    </source>
</evidence>
<evidence type="ECO:0000313" key="3">
    <source>
        <dbReference type="EMBL" id="EEF89541.1"/>
    </source>
</evidence>
<feature type="chain" id="PRO_5003161277" description="SusD-like N-terminal domain-containing protein" evidence="1">
    <location>
        <begin position="27"/>
        <end position="350"/>
    </location>
</feature>
<dbReference type="InterPro" id="IPR011990">
    <property type="entry name" value="TPR-like_helical_dom_sf"/>
</dbReference>
<dbReference type="HOGENOM" id="CLU_793440_0_0_10"/>
<comment type="caution">
    <text evidence="3">The sequence shown here is derived from an EMBL/GenBank/DDBJ whole genome shotgun (WGS) entry which is preliminary data.</text>
</comment>
<dbReference type="EMBL" id="ACCH01000201">
    <property type="protein sequence ID" value="EEF89541.1"/>
    <property type="molecule type" value="Genomic_DNA"/>
</dbReference>
<feature type="signal peptide" evidence="1">
    <location>
        <begin position="1"/>
        <end position="26"/>
    </location>
</feature>
<dbReference type="InterPro" id="IPR033985">
    <property type="entry name" value="SusD-like_N"/>
</dbReference>
<feature type="non-terminal residue" evidence="3">
    <location>
        <position position="350"/>
    </location>
</feature>
<dbReference type="Gene3D" id="1.25.40.390">
    <property type="match status" value="1"/>
</dbReference>
<dbReference type="Proteomes" id="UP000003711">
    <property type="component" value="Unassembled WGS sequence"/>
</dbReference>